<evidence type="ECO:0000259" key="5">
    <source>
        <dbReference type="PROSITE" id="PS51718"/>
    </source>
</evidence>
<proteinExistence type="predicted"/>
<keyword evidence="2" id="KW-0342">GTP-binding</keyword>
<protein>
    <submittedName>
        <fullName evidence="6">Interferon-induced GTP-binding protein Mx</fullName>
    </submittedName>
</protein>
<evidence type="ECO:0000256" key="1">
    <source>
        <dbReference type="ARBA" id="ARBA00022741"/>
    </source>
</evidence>
<dbReference type="GO" id="GO:0048312">
    <property type="term" value="P:intracellular distribution of mitochondria"/>
    <property type="evidence" value="ECO:0007669"/>
    <property type="project" value="TreeGrafter"/>
</dbReference>
<dbReference type="GO" id="GO:0016559">
    <property type="term" value="P:peroxisome fission"/>
    <property type="evidence" value="ECO:0007669"/>
    <property type="project" value="TreeGrafter"/>
</dbReference>
<feature type="domain" description="Dynamin-type G" evidence="5">
    <location>
        <begin position="33"/>
        <end position="323"/>
    </location>
</feature>
<dbReference type="InterPro" id="IPR000375">
    <property type="entry name" value="Dynamin_stalk"/>
</dbReference>
<evidence type="ECO:0000313" key="6">
    <source>
        <dbReference type="EMBL" id="GCB17976.1"/>
    </source>
</evidence>
<dbReference type="SUPFAM" id="SSF52540">
    <property type="entry name" value="P-loop containing nucleoside triphosphate hydrolases"/>
    <property type="match status" value="1"/>
</dbReference>
<dbReference type="PANTHER" id="PTHR11566">
    <property type="entry name" value="DYNAMIN"/>
    <property type="match status" value="1"/>
</dbReference>
<dbReference type="GO" id="GO:0000266">
    <property type="term" value="P:mitochondrial fission"/>
    <property type="evidence" value="ECO:0007669"/>
    <property type="project" value="TreeGrafter"/>
</dbReference>
<dbReference type="PROSITE" id="PS51718">
    <property type="entry name" value="G_DYNAMIN_2"/>
    <property type="match status" value="1"/>
</dbReference>
<keyword evidence="1" id="KW-0547">Nucleotide-binding</keyword>
<dbReference type="SMART" id="SM00053">
    <property type="entry name" value="DYNc"/>
    <property type="match status" value="1"/>
</dbReference>
<gene>
    <name evidence="6" type="ORF">AAWM_00861</name>
</gene>
<dbReference type="PRINTS" id="PR00195">
    <property type="entry name" value="DYNAMIN"/>
</dbReference>
<dbReference type="GO" id="GO:0016020">
    <property type="term" value="C:membrane"/>
    <property type="evidence" value="ECO:0007669"/>
    <property type="project" value="TreeGrafter"/>
</dbReference>
<dbReference type="Proteomes" id="UP000286921">
    <property type="component" value="Unassembled WGS sequence"/>
</dbReference>
<dbReference type="InterPro" id="IPR003130">
    <property type="entry name" value="GED"/>
</dbReference>
<dbReference type="FunFam" id="3.40.50.300:FF:001425">
    <property type="entry name" value="Dynamin GTPase, putative"/>
    <property type="match status" value="1"/>
</dbReference>
<dbReference type="CDD" id="cd08771">
    <property type="entry name" value="DLP_1"/>
    <property type="match status" value="1"/>
</dbReference>
<dbReference type="InterPro" id="IPR030381">
    <property type="entry name" value="G_DYNAMIN_dom"/>
</dbReference>
<dbReference type="InterPro" id="IPR045063">
    <property type="entry name" value="Dynamin_N"/>
</dbReference>
<dbReference type="GO" id="GO:0005525">
    <property type="term" value="F:GTP binding"/>
    <property type="evidence" value="ECO:0007669"/>
    <property type="project" value="InterPro"/>
</dbReference>
<feature type="region of interest" description="Disordered" evidence="3">
    <location>
        <begin position="421"/>
        <end position="447"/>
    </location>
</feature>
<dbReference type="GO" id="GO:0003924">
    <property type="term" value="F:GTPase activity"/>
    <property type="evidence" value="ECO:0007669"/>
    <property type="project" value="InterPro"/>
</dbReference>
<reference evidence="6 7" key="1">
    <citation type="submission" date="2016-09" db="EMBL/GenBank/DDBJ databases">
        <title>Aspergillus awamori IFM 58123T.</title>
        <authorList>
            <person name="Kusuya Y."/>
            <person name="Shimizu M."/>
            <person name="Takahashi H."/>
            <person name="Yaguchi T."/>
        </authorList>
    </citation>
    <scope>NUCLEOTIDE SEQUENCE [LARGE SCALE GENOMIC DNA]</scope>
    <source>
        <strain evidence="6 7">IFM 58123</strain>
    </source>
</reference>
<keyword evidence="7" id="KW-1185">Reference proteome</keyword>
<dbReference type="AlphaFoldDB" id="A0A401KFH4"/>
<dbReference type="PANTHER" id="PTHR11566:SF215">
    <property type="entry name" value="DYNAMIN GTPASE"/>
    <property type="match status" value="1"/>
</dbReference>
<dbReference type="GO" id="GO:0005739">
    <property type="term" value="C:mitochondrion"/>
    <property type="evidence" value="ECO:0007669"/>
    <property type="project" value="TreeGrafter"/>
</dbReference>
<evidence type="ECO:0000259" key="4">
    <source>
        <dbReference type="PROSITE" id="PS51388"/>
    </source>
</evidence>
<dbReference type="Gene3D" id="3.40.50.300">
    <property type="entry name" value="P-loop containing nucleotide triphosphate hydrolases"/>
    <property type="match status" value="1"/>
</dbReference>
<evidence type="ECO:0000256" key="3">
    <source>
        <dbReference type="SAM" id="MobiDB-lite"/>
    </source>
</evidence>
<sequence>MPVEEGASGPKHLNSSELLKKIDKLREKNIGKHVPLPQLVVVGDQSSGKSSLLASLTKIPFPRDMELCTRYATQITSRREDDRSVEISIIPAVDASAEHRAKVQGYKKTLRGTEDFRSDFPTILQEVDVCMGIRSDLSSKEGSVFSKDVLRIELCGPEEGYLTVIDVPGIFRDPTEGITTDSDIELVRDMVKSYIADARTVILAVLPSNVDLATQEILKLAKDYDENGERTLGVLTKPDLVIEQSAKAALCSLVLGHKRPLALGYYLVRNQGADKNTSFDGEEGERMFDSQPWSSLPRDRIGIQALRERLAELLSEVTEREFPELRKDIKNQIDTCHQDLDRLGPARQTEQEQRAFLSGIARQFQILARAARDAHYTENEAFAESDLRLLTHIVNFSDRFSSTFRAKAHLYPFDCPTSDAADNDQADNGTSNKPHGKSQGDKWGPRWKANMHAQPTAEDRFSLAQNPSETCKGLDPSNFPELEPIVSHLEGPEDPKGDIKAWIEVLYSNSRGLDLGTFGNNIFCNAFKEQTGKWEAMTREHVSNVIMVVHRFLSTALGKICGSKQLYNKIWSSILDELLKRYEKAMSQALFLLSVERNRRPYTLNNYFNQTLQQLRSARVAQALEDNARVDRDAWTTGSAKIVDLDAVKKTASDQGNVEHITGEIHDILWSYYQVARERFVDNVHMQAIEHCLLTGPESPLEVFSQEWVINLEPEELAAIAGESQATKARRTGLKQKMEDLKSALQTLKF</sequence>
<dbReference type="Pfam" id="PF02212">
    <property type="entry name" value="GED"/>
    <property type="match status" value="1"/>
</dbReference>
<accession>A0A401KFH4</accession>
<dbReference type="InterPro" id="IPR020850">
    <property type="entry name" value="GED_dom"/>
</dbReference>
<comment type="caution">
    <text evidence="6">The sequence shown here is derived from an EMBL/GenBank/DDBJ whole genome shotgun (WGS) entry which is preliminary data.</text>
</comment>
<name>A0A401KFH4_ASPAW</name>
<dbReference type="Pfam" id="PF01031">
    <property type="entry name" value="Dynamin_M"/>
    <property type="match status" value="1"/>
</dbReference>
<dbReference type="GO" id="GO:0006897">
    <property type="term" value="P:endocytosis"/>
    <property type="evidence" value="ECO:0007669"/>
    <property type="project" value="TreeGrafter"/>
</dbReference>
<dbReference type="PROSITE" id="PS51388">
    <property type="entry name" value="GED"/>
    <property type="match status" value="1"/>
</dbReference>
<feature type="domain" description="GED" evidence="4">
    <location>
        <begin position="662"/>
        <end position="750"/>
    </location>
</feature>
<dbReference type="Gene3D" id="1.20.120.1240">
    <property type="entry name" value="Dynamin, middle domain"/>
    <property type="match status" value="1"/>
</dbReference>
<dbReference type="InterPro" id="IPR001401">
    <property type="entry name" value="Dynamin_GTPase"/>
</dbReference>
<evidence type="ECO:0000256" key="2">
    <source>
        <dbReference type="ARBA" id="ARBA00023134"/>
    </source>
</evidence>
<dbReference type="EMBL" id="BDHI01000001">
    <property type="protein sequence ID" value="GCB17976.1"/>
    <property type="molecule type" value="Genomic_DNA"/>
</dbReference>
<organism evidence="6 7">
    <name type="scientific">Aspergillus awamori</name>
    <name type="common">Black koji mold</name>
    <dbReference type="NCBI Taxonomy" id="105351"/>
    <lineage>
        <taxon>Eukaryota</taxon>
        <taxon>Fungi</taxon>
        <taxon>Dikarya</taxon>
        <taxon>Ascomycota</taxon>
        <taxon>Pezizomycotina</taxon>
        <taxon>Eurotiomycetes</taxon>
        <taxon>Eurotiomycetidae</taxon>
        <taxon>Eurotiales</taxon>
        <taxon>Aspergillaceae</taxon>
        <taxon>Aspergillus</taxon>
    </lineage>
</organism>
<dbReference type="Pfam" id="PF00350">
    <property type="entry name" value="Dynamin_N"/>
    <property type="match status" value="1"/>
</dbReference>
<evidence type="ECO:0000313" key="7">
    <source>
        <dbReference type="Proteomes" id="UP000286921"/>
    </source>
</evidence>
<dbReference type="GO" id="GO:0008017">
    <property type="term" value="F:microtubule binding"/>
    <property type="evidence" value="ECO:0007669"/>
    <property type="project" value="TreeGrafter"/>
</dbReference>
<dbReference type="InterPro" id="IPR027417">
    <property type="entry name" value="P-loop_NTPase"/>
</dbReference>
<dbReference type="InterPro" id="IPR022812">
    <property type="entry name" value="Dynamin"/>
</dbReference>
<dbReference type="STRING" id="105351.A0A401KFH4"/>
<dbReference type="GO" id="GO:0005874">
    <property type="term" value="C:microtubule"/>
    <property type="evidence" value="ECO:0007669"/>
    <property type="project" value="TreeGrafter"/>
</dbReference>